<evidence type="ECO:0000256" key="5">
    <source>
        <dbReference type="SAM" id="MobiDB-lite"/>
    </source>
</evidence>
<feature type="transmembrane region" description="Helical" evidence="6">
    <location>
        <begin position="49"/>
        <end position="69"/>
    </location>
</feature>
<protein>
    <recommendedName>
        <fullName evidence="4">Major facilitator superfamily domain-containing protein 4A</fullName>
    </recommendedName>
</protein>
<keyword evidence="8" id="KW-1185">Reference proteome</keyword>
<evidence type="ECO:0000313" key="7">
    <source>
        <dbReference type="EMBL" id="KAJ8301718.1"/>
    </source>
</evidence>
<evidence type="ECO:0000313" key="8">
    <source>
        <dbReference type="Proteomes" id="UP001217089"/>
    </source>
</evidence>
<feature type="transmembrane region" description="Helical" evidence="6">
    <location>
        <begin position="139"/>
        <end position="159"/>
    </location>
</feature>
<dbReference type="PANTHER" id="PTHR23121:SF10">
    <property type="entry name" value="MAJOR FACILITATOR SUPERFAMILY DOMAIN-CONTAINING PROTEIN 4A"/>
    <property type="match status" value="1"/>
</dbReference>
<gene>
    <name evidence="7" type="ORF">KUTeg_020705</name>
</gene>
<name>A0ABQ9E8Q8_TEGGR</name>
<dbReference type="InterPro" id="IPR011701">
    <property type="entry name" value="MFS"/>
</dbReference>
<dbReference type="PANTHER" id="PTHR23121">
    <property type="entry name" value="SODIUM-DEPENDENT GLUCOSE TRANSPORTER 1"/>
    <property type="match status" value="1"/>
</dbReference>
<comment type="caution">
    <text evidence="7">The sequence shown here is derived from an EMBL/GenBank/DDBJ whole genome shotgun (WGS) entry which is preliminary data.</text>
</comment>
<feature type="transmembrane region" description="Helical" evidence="6">
    <location>
        <begin position="349"/>
        <end position="370"/>
    </location>
</feature>
<feature type="transmembrane region" description="Helical" evidence="6">
    <location>
        <begin position="180"/>
        <end position="199"/>
    </location>
</feature>
<feature type="transmembrane region" description="Helical" evidence="6">
    <location>
        <begin position="307"/>
        <end position="329"/>
    </location>
</feature>
<evidence type="ECO:0000256" key="6">
    <source>
        <dbReference type="SAM" id="Phobius"/>
    </source>
</evidence>
<evidence type="ECO:0000256" key="1">
    <source>
        <dbReference type="ARBA" id="ARBA00022692"/>
    </source>
</evidence>
<evidence type="ECO:0000256" key="2">
    <source>
        <dbReference type="ARBA" id="ARBA00022989"/>
    </source>
</evidence>
<dbReference type="Proteomes" id="UP001217089">
    <property type="component" value="Unassembled WGS sequence"/>
</dbReference>
<evidence type="ECO:0000256" key="4">
    <source>
        <dbReference type="ARBA" id="ARBA00040840"/>
    </source>
</evidence>
<keyword evidence="2 6" id="KW-1133">Transmembrane helix</keyword>
<proteinExistence type="predicted"/>
<accession>A0ABQ9E8Q8</accession>
<dbReference type="Pfam" id="PF07690">
    <property type="entry name" value="MFS_1"/>
    <property type="match status" value="1"/>
</dbReference>
<feature type="transmembrane region" description="Helical" evidence="6">
    <location>
        <begin position="377"/>
        <end position="396"/>
    </location>
</feature>
<feature type="region of interest" description="Disordered" evidence="5">
    <location>
        <begin position="1"/>
        <end position="20"/>
    </location>
</feature>
<feature type="transmembrane region" description="Helical" evidence="6">
    <location>
        <begin position="115"/>
        <end position="133"/>
    </location>
</feature>
<keyword evidence="3 6" id="KW-0472">Membrane</keyword>
<dbReference type="Gene3D" id="1.20.1250.20">
    <property type="entry name" value="MFS general substrate transporter like domains"/>
    <property type="match status" value="2"/>
</dbReference>
<dbReference type="InterPro" id="IPR036259">
    <property type="entry name" value="MFS_trans_sf"/>
</dbReference>
<reference evidence="7 8" key="1">
    <citation type="submission" date="2022-12" db="EMBL/GenBank/DDBJ databases">
        <title>Chromosome-level genome of Tegillarca granosa.</title>
        <authorList>
            <person name="Kim J."/>
        </authorList>
    </citation>
    <scope>NUCLEOTIDE SEQUENCE [LARGE SCALE GENOMIC DNA]</scope>
    <source>
        <strain evidence="7">Teg-2019</strain>
        <tissue evidence="7">Adductor muscle</tissue>
    </source>
</reference>
<feature type="transmembrane region" description="Helical" evidence="6">
    <location>
        <begin position="243"/>
        <end position="265"/>
    </location>
</feature>
<feature type="transmembrane region" description="Helical" evidence="6">
    <location>
        <begin position="89"/>
        <end position="108"/>
    </location>
</feature>
<feature type="transmembrane region" description="Helical" evidence="6">
    <location>
        <begin position="402"/>
        <end position="424"/>
    </location>
</feature>
<dbReference type="SUPFAM" id="SSF103473">
    <property type="entry name" value="MFS general substrate transporter"/>
    <property type="match status" value="1"/>
</dbReference>
<dbReference type="EMBL" id="JARBDR010000918">
    <property type="protein sequence ID" value="KAJ8301718.1"/>
    <property type="molecule type" value="Genomic_DNA"/>
</dbReference>
<sequence length="440" mass="48417">MAEGEKGSNLNPGDGEPRQHPKEIINALQRSDSSETEQVSFWKLLKGNWLSVTMDCLVFGSFGMGVAFLGPTLFDLGCQTNSSLKEMNWVFFVQLIMTLVGSISAGCLADRMVPVHVLLLIGMVGLPITMFFIPMCTAFAALLIDLMLMGWCMGCIDCVTNLRMILRFGVNVSPFLQAMYFFYGLGAFVSPMIAAPFVLNVDCSPFIEGVTQETVTETGKQTISISPSPQKVTRSQHLSHAKIAFAILGGIQLLISIIVVAVIILEKKRIIGTGVSVSQSSSAHSIFSETGKHFEQGRCFTCGTREVVIITFITSLSLFIYDGVQSSFADFIYSYAEKNIDGLERSEGAVLNACFWGLFAFGRLIAVPWATRCNPEFMLLVNLSGSTLTLLITLIWRTHHTVIYIGACFIGFFISSLSPSVMSLTEQYIDINRKYIYTNI</sequence>
<evidence type="ECO:0000256" key="3">
    <source>
        <dbReference type="ARBA" id="ARBA00023136"/>
    </source>
</evidence>
<organism evidence="7 8">
    <name type="scientific">Tegillarca granosa</name>
    <name type="common">Malaysian cockle</name>
    <name type="synonym">Anadara granosa</name>
    <dbReference type="NCBI Taxonomy" id="220873"/>
    <lineage>
        <taxon>Eukaryota</taxon>
        <taxon>Metazoa</taxon>
        <taxon>Spiralia</taxon>
        <taxon>Lophotrochozoa</taxon>
        <taxon>Mollusca</taxon>
        <taxon>Bivalvia</taxon>
        <taxon>Autobranchia</taxon>
        <taxon>Pteriomorphia</taxon>
        <taxon>Arcoida</taxon>
        <taxon>Arcoidea</taxon>
        <taxon>Arcidae</taxon>
        <taxon>Tegillarca</taxon>
    </lineage>
</organism>
<keyword evidence="1 6" id="KW-0812">Transmembrane</keyword>